<dbReference type="InterPro" id="IPR012347">
    <property type="entry name" value="Ferritin-like"/>
</dbReference>
<evidence type="ECO:0000313" key="3">
    <source>
        <dbReference type="Proteomes" id="UP000266426"/>
    </source>
</evidence>
<accession>A0A3A4R9S5</accession>
<dbReference type="GO" id="GO:0016491">
    <property type="term" value="F:oxidoreductase activity"/>
    <property type="evidence" value="ECO:0007669"/>
    <property type="project" value="InterPro"/>
</dbReference>
<dbReference type="CDD" id="cd01045">
    <property type="entry name" value="Ferritin_like_AB"/>
    <property type="match status" value="1"/>
</dbReference>
<dbReference type="PANTHER" id="PTHR33531:SF10">
    <property type="entry name" value="BLR7895 PROTEIN"/>
    <property type="match status" value="1"/>
</dbReference>
<proteinExistence type="predicted"/>
<organism evidence="2 3">
    <name type="scientific">Candidatus Auribacter fodinae</name>
    <dbReference type="NCBI Taxonomy" id="2093366"/>
    <lineage>
        <taxon>Bacteria</taxon>
        <taxon>Pseudomonadati</taxon>
        <taxon>Candidatus Auribacterota</taxon>
        <taxon>Candidatus Auribacteria</taxon>
        <taxon>Candidatus Auribacterales</taxon>
        <taxon>Candidatus Auribacteraceae</taxon>
        <taxon>Candidatus Auribacter</taxon>
    </lineage>
</organism>
<dbReference type="EMBL" id="QZJZ01000047">
    <property type="protein sequence ID" value="RJP59527.1"/>
    <property type="molecule type" value="Genomic_DNA"/>
</dbReference>
<evidence type="ECO:0000259" key="1">
    <source>
        <dbReference type="Pfam" id="PF02915"/>
    </source>
</evidence>
<dbReference type="InterPro" id="IPR009078">
    <property type="entry name" value="Ferritin-like_SF"/>
</dbReference>
<gene>
    <name evidence="2" type="ORF">C4541_05750</name>
</gene>
<feature type="domain" description="Rubrerythrin diiron-binding" evidence="1">
    <location>
        <begin position="16"/>
        <end position="151"/>
    </location>
</feature>
<dbReference type="GO" id="GO:0046872">
    <property type="term" value="F:metal ion binding"/>
    <property type="evidence" value="ECO:0007669"/>
    <property type="project" value="InterPro"/>
</dbReference>
<reference evidence="2 3" key="1">
    <citation type="journal article" date="2017" name="ISME J.">
        <title>Energy and carbon metabolisms in a deep terrestrial subsurface fluid microbial community.</title>
        <authorList>
            <person name="Momper L."/>
            <person name="Jungbluth S.P."/>
            <person name="Lee M.D."/>
            <person name="Amend J.P."/>
        </authorList>
    </citation>
    <scope>NUCLEOTIDE SEQUENCE [LARGE SCALE GENOMIC DNA]</scope>
    <source>
        <strain evidence="2">SURF_26</strain>
    </source>
</reference>
<name>A0A3A4R9S5_9BACT</name>
<protein>
    <recommendedName>
        <fullName evidence="1">Rubrerythrin diiron-binding domain-containing protein</fullName>
    </recommendedName>
</protein>
<evidence type="ECO:0000313" key="2">
    <source>
        <dbReference type="EMBL" id="RJP59527.1"/>
    </source>
</evidence>
<comment type="caution">
    <text evidence="2">The sequence shown here is derived from an EMBL/GenBank/DDBJ whole genome shotgun (WGS) entry which is preliminary data.</text>
</comment>
<dbReference type="AlphaFoldDB" id="A0A3A4R9S5"/>
<sequence length="162" mass="18990">MPEENEKIQEVLLDLILDNAISFEEESKEFYRIAALKSISDDTKTILQQLALKEDGHIQKLRHLKKSDLNERLLKIEISDLPAIHGLNRKEWVITAQDDMKHILEIALERESTAENFYSGLYRKANDGTIRRLFFLLANEEKQHFEDIKRLQSKLLNQQGEM</sequence>
<dbReference type="PANTHER" id="PTHR33531">
    <property type="entry name" value="RUBRERYTHRIN SUBFAMILY"/>
    <property type="match status" value="1"/>
</dbReference>
<dbReference type="Gene3D" id="1.20.1260.10">
    <property type="match status" value="1"/>
</dbReference>
<dbReference type="InterPro" id="IPR003251">
    <property type="entry name" value="Rr_diiron-bd_dom"/>
</dbReference>
<dbReference type="SUPFAM" id="SSF47240">
    <property type="entry name" value="Ferritin-like"/>
    <property type="match status" value="1"/>
</dbReference>
<dbReference type="Pfam" id="PF02915">
    <property type="entry name" value="Rubrerythrin"/>
    <property type="match status" value="1"/>
</dbReference>
<dbReference type="Proteomes" id="UP000266426">
    <property type="component" value="Unassembled WGS sequence"/>
</dbReference>